<evidence type="ECO:0000256" key="6">
    <source>
        <dbReference type="SAM" id="Phobius"/>
    </source>
</evidence>
<dbReference type="Pfam" id="PF06305">
    <property type="entry name" value="LapA_dom"/>
    <property type="match status" value="1"/>
</dbReference>
<feature type="transmembrane region" description="Helical" evidence="6">
    <location>
        <begin position="53"/>
        <end position="74"/>
    </location>
</feature>
<evidence type="ECO:0000256" key="2">
    <source>
        <dbReference type="ARBA" id="ARBA00022692"/>
    </source>
</evidence>
<keyword evidence="1" id="KW-1003">Cell membrane</keyword>
<proteinExistence type="predicted"/>
<dbReference type="RefSeq" id="WP_378402127.1">
    <property type="nucleotide sequence ID" value="NZ_JBHTCS010000009.1"/>
</dbReference>
<evidence type="ECO:0000256" key="4">
    <source>
        <dbReference type="ARBA" id="ARBA00023136"/>
    </source>
</evidence>
<keyword evidence="3 6" id="KW-1133">Transmembrane helix</keyword>
<organism evidence="8 9">
    <name type="scientific">Rhodococcus daqingensis</name>
    <dbReference type="NCBI Taxonomy" id="2479363"/>
    <lineage>
        <taxon>Bacteria</taxon>
        <taxon>Bacillati</taxon>
        <taxon>Actinomycetota</taxon>
        <taxon>Actinomycetes</taxon>
        <taxon>Mycobacteriales</taxon>
        <taxon>Nocardiaceae</taxon>
        <taxon>Rhodococcus</taxon>
    </lineage>
</organism>
<evidence type="ECO:0000313" key="9">
    <source>
        <dbReference type="Proteomes" id="UP001596484"/>
    </source>
</evidence>
<accession>A0ABW2RTY4</accession>
<keyword evidence="2 6" id="KW-0812">Transmembrane</keyword>
<protein>
    <submittedName>
        <fullName evidence="8">Lipopolysaccharide assembly LapA domain-containing protein</fullName>
    </submittedName>
</protein>
<feature type="region of interest" description="Disordered" evidence="5">
    <location>
        <begin position="1"/>
        <end position="40"/>
    </location>
</feature>
<dbReference type="InterPro" id="IPR010445">
    <property type="entry name" value="LapA_dom"/>
</dbReference>
<feature type="domain" description="Lipopolysaccharide assembly protein A" evidence="7">
    <location>
        <begin position="75"/>
        <end position="128"/>
    </location>
</feature>
<keyword evidence="4 6" id="KW-0472">Membrane</keyword>
<keyword evidence="9" id="KW-1185">Reference proteome</keyword>
<dbReference type="Proteomes" id="UP001596484">
    <property type="component" value="Unassembled WGS sequence"/>
</dbReference>
<comment type="caution">
    <text evidence="8">The sequence shown here is derived from an EMBL/GenBank/DDBJ whole genome shotgun (WGS) entry which is preliminary data.</text>
</comment>
<evidence type="ECO:0000259" key="7">
    <source>
        <dbReference type="Pfam" id="PF06305"/>
    </source>
</evidence>
<feature type="transmembrane region" description="Helical" evidence="6">
    <location>
        <begin position="94"/>
        <end position="117"/>
    </location>
</feature>
<dbReference type="EMBL" id="JBHTCS010000009">
    <property type="protein sequence ID" value="MFC7447211.1"/>
    <property type="molecule type" value="Genomic_DNA"/>
</dbReference>
<sequence length="135" mass="14320">MATSDTPDPDITSDPTDDARGTTRPASSKPSPPVDPGLAAIDRHTSLGHTKAAATWTGLVIGVLVLILLLVFILQNLDKVRLQLFFWEFSLPLGVSLLMAAIAGALIMALAGGVRILQIRRVAKKVRSAATDRPV</sequence>
<feature type="compositionally biased region" description="Low complexity" evidence="5">
    <location>
        <begin position="1"/>
        <end position="14"/>
    </location>
</feature>
<evidence type="ECO:0000256" key="3">
    <source>
        <dbReference type="ARBA" id="ARBA00022989"/>
    </source>
</evidence>
<gene>
    <name evidence="8" type="ORF">ACFQS9_04815</name>
</gene>
<evidence type="ECO:0000313" key="8">
    <source>
        <dbReference type="EMBL" id="MFC7447211.1"/>
    </source>
</evidence>
<name>A0ABW2RTY4_9NOCA</name>
<evidence type="ECO:0000256" key="1">
    <source>
        <dbReference type="ARBA" id="ARBA00022475"/>
    </source>
</evidence>
<reference evidence="9" key="1">
    <citation type="journal article" date="2019" name="Int. J. Syst. Evol. Microbiol.">
        <title>The Global Catalogue of Microorganisms (GCM) 10K type strain sequencing project: providing services to taxonomists for standard genome sequencing and annotation.</title>
        <authorList>
            <consortium name="The Broad Institute Genomics Platform"/>
            <consortium name="The Broad Institute Genome Sequencing Center for Infectious Disease"/>
            <person name="Wu L."/>
            <person name="Ma J."/>
        </authorList>
    </citation>
    <scope>NUCLEOTIDE SEQUENCE [LARGE SCALE GENOMIC DNA]</scope>
    <source>
        <strain evidence="9">ICMP 19430</strain>
    </source>
</reference>
<evidence type="ECO:0000256" key="5">
    <source>
        <dbReference type="SAM" id="MobiDB-lite"/>
    </source>
</evidence>